<comment type="caution">
    <text evidence="6">The sequence shown here is derived from an EMBL/GenBank/DDBJ whole genome shotgun (WGS) entry which is preliminary data.</text>
</comment>
<sequence>MTLEATEPRLHTVPGVSIRLILFGRVVPASFFALLGFFQFQRLVSSVRALPNPVTVLSVLSGPLPAGLYLLFCAIPVFIYVGRPAPRARDGRVLPRVAGLTGTVMLLVVGALPQGAKLYTPPPWFGGVSTTVSAIAFALAVCGLLYLRRSLSIIPEARRLVTGGPYRVVRHPLYAAEILAAAAYVLVNPGALEAAVFAPFVAVQLLRSRFEERLLTETYPRYRVYARHTRRLIPFIW</sequence>
<dbReference type="PROSITE" id="PS50244">
    <property type="entry name" value="S5A_REDUCTASE"/>
    <property type="match status" value="1"/>
</dbReference>
<feature type="transmembrane region" description="Helical" evidence="5">
    <location>
        <begin position="60"/>
        <end position="81"/>
    </location>
</feature>
<gene>
    <name evidence="6" type="ORF">JF887_14495</name>
</gene>
<proteinExistence type="predicted"/>
<organism evidence="6 7">
    <name type="scientific">Candidatus Amunia macphersoniae</name>
    <dbReference type="NCBI Taxonomy" id="3127014"/>
    <lineage>
        <taxon>Bacteria</taxon>
        <taxon>Bacillati</taxon>
        <taxon>Candidatus Dormiibacterota</taxon>
        <taxon>Candidatus Dormibacteria</taxon>
        <taxon>Candidatus Aeolococcales</taxon>
        <taxon>Candidatus Aeolococcaceae</taxon>
        <taxon>Candidatus Amunia</taxon>
    </lineage>
</organism>
<protein>
    <submittedName>
        <fullName evidence="6">Isoprenylcysteine carboxylmethyltransferase family protein</fullName>
    </submittedName>
</protein>
<comment type="subcellular location">
    <subcellularLocation>
        <location evidence="1">Endomembrane system</location>
        <topology evidence="1">Multi-pass membrane protein</topology>
    </subcellularLocation>
</comment>
<reference evidence="6 7" key="1">
    <citation type="submission" date="2020-10" db="EMBL/GenBank/DDBJ databases">
        <title>Ca. Dormibacterota MAGs.</title>
        <authorList>
            <person name="Montgomery K."/>
        </authorList>
    </citation>
    <scope>NUCLEOTIDE SEQUENCE [LARGE SCALE GENOMIC DNA]</scope>
    <source>
        <strain evidence="6">Mitchell_Peninsula_5</strain>
    </source>
</reference>
<dbReference type="Pfam" id="PF04191">
    <property type="entry name" value="PEMT"/>
    <property type="match status" value="1"/>
</dbReference>
<dbReference type="AlphaFoldDB" id="A0A934NK11"/>
<feature type="transmembrane region" description="Helical" evidence="5">
    <location>
        <begin position="93"/>
        <end position="112"/>
    </location>
</feature>
<evidence type="ECO:0000256" key="1">
    <source>
        <dbReference type="ARBA" id="ARBA00004127"/>
    </source>
</evidence>
<feature type="transmembrane region" description="Helical" evidence="5">
    <location>
        <begin position="20"/>
        <end position="40"/>
    </location>
</feature>
<evidence type="ECO:0000313" key="7">
    <source>
        <dbReference type="Proteomes" id="UP000614410"/>
    </source>
</evidence>
<evidence type="ECO:0000256" key="2">
    <source>
        <dbReference type="ARBA" id="ARBA00022692"/>
    </source>
</evidence>
<keyword evidence="2 5" id="KW-0812">Transmembrane</keyword>
<dbReference type="Proteomes" id="UP000614410">
    <property type="component" value="Unassembled WGS sequence"/>
</dbReference>
<evidence type="ECO:0000256" key="4">
    <source>
        <dbReference type="ARBA" id="ARBA00023136"/>
    </source>
</evidence>
<keyword evidence="3 5" id="KW-1133">Transmembrane helix</keyword>
<keyword evidence="4 5" id="KW-0472">Membrane</keyword>
<dbReference type="InterPro" id="IPR007318">
    <property type="entry name" value="Phopholipid_MeTrfase"/>
</dbReference>
<dbReference type="PANTHER" id="PTHR43847">
    <property type="entry name" value="BLL3993 PROTEIN"/>
    <property type="match status" value="1"/>
</dbReference>
<dbReference type="EMBL" id="JAEKNN010000068">
    <property type="protein sequence ID" value="MBJ7610614.1"/>
    <property type="molecule type" value="Genomic_DNA"/>
</dbReference>
<dbReference type="Gene3D" id="1.20.120.1630">
    <property type="match status" value="1"/>
</dbReference>
<name>A0A934NK11_9BACT</name>
<dbReference type="GO" id="GO:0012505">
    <property type="term" value="C:endomembrane system"/>
    <property type="evidence" value="ECO:0007669"/>
    <property type="project" value="UniProtKB-SubCell"/>
</dbReference>
<evidence type="ECO:0000256" key="3">
    <source>
        <dbReference type="ARBA" id="ARBA00022989"/>
    </source>
</evidence>
<feature type="transmembrane region" description="Helical" evidence="5">
    <location>
        <begin position="124"/>
        <end position="147"/>
    </location>
</feature>
<evidence type="ECO:0000256" key="5">
    <source>
        <dbReference type="SAM" id="Phobius"/>
    </source>
</evidence>
<evidence type="ECO:0000313" key="6">
    <source>
        <dbReference type="EMBL" id="MBJ7610614.1"/>
    </source>
</evidence>
<accession>A0A934NK11</accession>
<dbReference type="PANTHER" id="PTHR43847:SF1">
    <property type="entry name" value="BLL3993 PROTEIN"/>
    <property type="match status" value="1"/>
</dbReference>
<dbReference type="InterPro" id="IPR052527">
    <property type="entry name" value="Metal_cation-efflux_comp"/>
</dbReference>